<evidence type="ECO:0000313" key="4">
    <source>
        <dbReference type="Proteomes" id="UP000276133"/>
    </source>
</evidence>
<feature type="non-terminal residue" evidence="3">
    <location>
        <position position="657"/>
    </location>
</feature>
<feature type="region of interest" description="Disordered" evidence="2">
    <location>
        <begin position="557"/>
        <end position="593"/>
    </location>
</feature>
<sequence>MSNLNSNWTSLNQKIDSKIKEFNKLESYISELRQLIYQENNWIESVQKSLDTFEQGSDAEEISEHISSLENQFKYHSSDSKERIGKLSNLLVESNILIQLNNSDVKEYIFKYHLVNEEVQKKIKSLEYQLNEVEKWDKNYSEVQEWIEYMDKYLAARISKDIYADDVPADFQRVQEEFVRNEYLLKELEESNERLRTSMDSRLSQRLHALKTNWNSLNSKFKKFQKPADFDQKLKKVTKQLDEIEQALYMIEINSEDSDTIHLQLEHCIKFYKTLSELKPQIETVLKQGRSIVDKKQDDNLEELTHNLDSLKQKYNDLGSRVTNSKNELEKGFKMAKKFKKEYNLLSDFMSKIDGELKKIEQKPLSKNYPDELDWIKNTKAEINKVNNLNMNNLRSYQKTLQEILSNKKVASENSRASSKINEIEQKIQNLLIRIDDREEFLNQQAKSLDDLYDSFIVRNRELVTQIERLQHRLIEAERVQSREQYNEIERVLNELLSDIEAVRAQGTELCTKSEHYSKTIETELRTLLTNFEDLNRRLNLAQERINFQPIQDNQTVTQTETYSQSRHAQESKYYRSKRSKSPSESSVDSSADVFDSELRQKYMRAVAYLRILDEIPLQENTENQHDSNMESSEHYTRNSSEFSTIDIDFVIQQARQ</sequence>
<feature type="coiled-coil region" evidence="1">
    <location>
        <begin position="460"/>
        <end position="545"/>
    </location>
</feature>
<feature type="coiled-coil region" evidence="1">
    <location>
        <begin position="294"/>
        <end position="328"/>
    </location>
</feature>
<comment type="caution">
    <text evidence="3">The sequence shown here is derived from an EMBL/GenBank/DDBJ whole genome shotgun (WGS) entry which is preliminary data.</text>
</comment>
<protein>
    <submittedName>
        <fullName evidence="3">Dystrophin-like isoform X1</fullName>
    </submittedName>
</protein>
<dbReference type="Proteomes" id="UP000276133">
    <property type="component" value="Unassembled WGS sequence"/>
</dbReference>
<dbReference type="STRING" id="10195.A0A3M7P559"/>
<organism evidence="3 4">
    <name type="scientific">Brachionus plicatilis</name>
    <name type="common">Marine rotifer</name>
    <name type="synonym">Brachionus muelleri</name>
    <dbReference type="NCBI Taxonomy" id="10195"/>
    <lineage>
        <taxon>Eukaryota</taxon>
        <taxon>Metazoa</taxon>
        <taxon>Spiralia</taxon>
        <taxon>Gnathifera</taxon>
        <taxon>Rotifera</taxon>
        <taxon>Eurotatoria</taxon>
        <taxon>Monogononta</taxon>
        <taxon>Pseudotrocha</taxon>
        <taxon>Ploima</taxon>
        <taxon>Brachionidae</taxon>
        <taxon>Brachionus</taxon>
    </lineage>
</organism>
<evidence type="ECO:0000256" key="1">
    <source>
        <dbReference type="SAM" id="Coils"/>
    </source>
</evidence>
<dbReference type="EMBL" id="REGN01013258">
    <property type="protein sequence ID" value="RMZ94153.1"/>
    <property type="molecule type" value="Genomic_DNA"/>
</dbReference>
<keyword evidence="4" id="KW-1185">Reference proteome</keyword>
<accession>A0A3M7P559</accession>
<evidence type="ECO:0000313" key="3">
    <source>
        <dbReference type="EMBL" id="RMZ94153.1"/>
    </source>
</evidence>
<reference evidence="3 4" key="1">
    <citation type="journal article" date="2018" name="Sci. Rep.">
        <title>Genomic signatures of local adaptation to the degree of environmental predictability in rotifers.</title>
        <authorList>
            <person name="Franch-Gras L."/>
            <person name="Hahn C."/>
            <person name="Garcia-Roger E.M."/>
            <person name="Carmona M.J."/>
            <person name="Serra M."/>
            <person name="Gomez A."/>
        </authorList>
    </citation>
    <scope>NUCLEOTIDE SEQUENCE [LARGE SCALE GENOMIC DNA]</scope>
    <source>
        <strain evidence="3">HYR1</strain>
    </source>
</reference>
<feature type="compositionally biased region" description="Low complexity" evidence="2">
    <location>
        <begin position="583"/>
        <end position="593"/>
    </location>
</feature>
<dbReference type="Gene3D" id="1.20.58.60">
    <property type="match status" value="3"/>
</dbReference>
<dbReference type="SMART" id="SM00150">
    <property type="entry name" value="SPEC"/>
    <property type="match status" value="2"/>
</dbReference>
<gene>
    <name evidence="3" type="ORF">BpHYR1_041608</name>
</gene>
<proteinExistence type="predicted"/>
<dbReference type="InterPro" id="IPR018159">
    <property type="entry name" value="Spectrin/alpha-actinin"/>
</dbReference>
<dbReference type="OrthoDB" id="18853at2759"/>
<name>A0A3M7P559_BRAPC</name>
<feature type="compositionally biased region" description="Polar residues" evidence="2">
    <location>
        <begin position="557"/>
        <end position="567"/>
    </location>
</feature>
<keyword evidence="1" id="KW-0175">Coiled coil</keyword>
<dbReference type="AlphaFoldDB" id="A0A3M7P559"/>
<dbReference type="SUPFAM" id="SSF46966">
    <property type="entry name" value="Spectrin repeat"/>
    <property type="match status" value="1"/>
</dbReference>
<feature type="coiled-coil region" evidence="1">
    <location>
        <begin position="394"/>
        <end position="434"/>
    </location>
</feature>
<evidence type="ECO:0000256" key="2">
    <source>
        <dbReference type="SAM" id="MobiDB-lite"/>
    </source>
</evidence>